<dbReference type="EMBL" id="JAERQM010000006">
    <property type="protein sequence ID" value="MBU8546119.1"/>
    <property type="molecule type" value="Genomic_DNA"/>
</dbReference>
<dbReference type="Pfam" id="PF13527">
    <property type="entry name" value="Acetyltransf_9"/>
    <property type="match status" value="1"/>
</dbReference>
<evidence type="ECO:0000313" key="4">
    <source>
        <dbReference type="EMBL" id="MBU8546119.1"/>
    </source>
</evidence>
<protein>
    <submittedName>
        <fullName evidence="4">N-acetyltransferase</fullName>
    </submittedName>
</protein>
<keyword evidence="2" id="KW-0012">Acyltransferase</keyword>
<dbReference type="PANTHER" id="PTHR43877:SF1">
    <property type="entry name" value="ACETYLTRANSFERASE"/>
    <property type="match status" value="1"/>
</dbReference>
<reference evidence="4 5" key="1">
    <citation type="submission" date="2021-01" db="EMBL/GenBank/DDBJ databases">
        <title>Roseomonas sp. nov, a bacterium isolated from an oil production mixture in Yumen Oilfield.</title>
        <authorList>
            <person name="Wu D."/>
        </authorList>
    </citation>
    <scope>NUCLEOTIDE SEQUENCE [LARGE SCALE GENOMIC DNA]</scope>
    <source>
        <strain evidence="4 5">ROY-5-3</strain>
    </source>
</reference>
<evidence type="ECO:0000256" key="2">
    <source>
        <dbReference type="ARBA" id="ARBA00023315"/>
    </source>
</evidence>
<name>A0ABS6HCH0_9PROT</name>
<dbReference type="PANTHER" id="PTHR43877">
    <property type="entry name" value="AMINOALKYLPHOSPHONATE N-ACETYLTRANSFERASE-RELATED-RELATED"/>
    <property type="match status" value="1"/>
</dbReference>
<organism evidence="4 5">
    <name type="scientific">Falsiroseomonas oleicola</name>
    <dbReference type="NCBI Taxonomy" id="2801474"/>
    <lineage>
        <taxon>Bacteria</taxon>
        <taxon>Pseudomonadati</taxon>
        <taxon>Pseudomonadota</taxon>
        <taxon>Alphaproteobacteria</taxon>
        <taxon>Acetobacterales</taxon>
        <taxon>Roseomonadaceae</taxon>
        <taxon>Falsiroseomonas</taxon>
    </lineage>
</organism>
<dbReference type="InterPro" id="IPR000182">
    <property type="entry name" value="GNAT_dom"/>
</dbReference>
<dbReference type="RefSeq" id="WP_216878123.1">
    <property type="nucleotide sequence ID" value="NZ_JAERQM010000006.1"/>
</dbReference>
<comment type="caution">
    <text evidence="4">The sequence shown here is derived from an EMBL/GenBank/DDBJ whole genome shotgun (WGS) entry which is preliminary data.</text>
</comment>
<dbReference type="Proteomes" id="UP000689967">
    <property type="component" value="Unassembled WGS sequence"/>
</dbReference>
<evidence type="ECO:0000313" key="5">
    <source>
        <dbReference type="Proteomes" id="UP000689967"/>
    </source>
</evidence>
<dbReference type="CDD" id="cd04301">
    <property type="entry name" value="NAT_SF"/>
    <property type="match status" value="1"/>
</dbReference>
<keyword evidence="5" id="KW-1185">Reference proteome</keyword>
<evidence type="ECO:0000259" key="3">
    <source>
        <dbReference type="PROSITE" id="PS51186"/>
    </source>
</evidence>
<accession>A0ABS6HCH0</accession>
<evidence type="ECO:0000256" key="1">
    <source>
        <dbReference type="ARBA" id="ARBA00022679"/>
    </source>
</evidence>
<dbReference type="InterPro" id="IPR050832">
    <property type="entry name" value="Bact_Acetyltransf"/>
</dbReference>
<keyword evidence="1" id="KW-0808">Transferase</keyword>
<sequence>MLIRSEVTADAQAIRILVTAAFQDAAHSSGTEADIVDALRAGEALTISLVAVEGGVVVGYVAFSSVTIAGKDFGWFGLGPVAVERSKRRRGIGQRLVEEGLSQLRSRGASGCVVLGDPSYYGRFGFEPDPAITLVGVPAEYFQRLRLQGEQPVGEVVYHPAFGSA</sequence>
<dbReference type="PROSITE" id="PS51186">
    <property type="entry name" value="GNAT"/>
    <property type="match status" value="1"/>
</dbReference>
<gene>
    <name evidence="4" type="ORF">JJQ90_20520</name>
</gene>
<feature type="domain" description="N-acetyltransferase" evidence="3">
    <location>
        <begin position="1"/>
        <end position="148"/>
    </location>
</feature>
<proteinExistence type="predicted"/>